<dbReference type="InterPro" id="IPR004910">
    <property type="entry name" value="Yippee/Mis18/Cereblon"/>
</dbReference>
<name>A0A8H7V788_9FUNG</name>
<evidence type="ECO:0000256" key="1">
    <source>
        <dbReference type="ARBA" id="ARBA00005613"/>
    </source>
</evidence>
<gene>
    <name evidence="6" type="ORF">INT47_000713</name>
</gene>
<accession>A0A8H7V788</accession>
<evidence type="ECO:0000313" key="7">
    <source>
        <dbReference type="Proteomes" id="UP000603453"/>
    </source>
</evidence>
<dbReference type="OrthoDB" id="6407410at2759"/>
<feature type="domain" description="Yippee" evidence="5">
    <location>
        <begin position="14"/>
        <end position="111"/>
    </location>
</feature>
<evidence type="ECO:0000313" key="6">
    <source>
        <dbReference type="EMBL" id="KAG2212736.1"/>
    </source>
</evidence>
<dbReference type="Proteomes" id="UP000603453">
    <property type="component" value="Unassembled WGS sequence"/>
</dbReference>
<keyword evidence="3" id="KW-0862">Zinc</keyword>
<comment type="caution">
    <text evidence="6">The sequence shown here is derived from an EMBL/GenBank/DDBJ whole genome shotgun (WGS) entry which is preliminary data.</text>
</comment>
<keyword evidence="7" id="KW-1185">Reference proteome</keyword>
<keyword evidence="2" id="KW-0479">Metal-binding</keyword>
<protein>
    <recommendedName>
        <fullName evidence="4">Protein yippee-like</fullName>
    </recommendedName>
</protein>
<evidence type="ECO:0000256" key="2">
    <source>
        <dbReference type="ARBA" id="ARBA00022723"/>
    </source>
</evidence>
<evidence type="ECO:0000256" key="4">
    <source>
        <dbReference type="RuleBase" id="RU110713"/>
    </source>
</evidence>
<dbReference type="AlphaFoldDB" id="A0A8H7V788"/>
<reference evidence="6" key="1">
    <citation type="submission" date="2020-12" db="EMBL/GenBank/DDBJ databases">
        <title>Metabolic potential, ecology and presence of endohyphal bacteria is reflected in genomic diversity of Mucoromycotina.</title>
        <authorList>
            <person name="Muszewska A."/>
            <person name="Okrasinska A."/>
            <person name="Steczkiewicz K."/>
            <person name="Drgas O."/>
            <person name="Orlowska M."/>
            <person name="Perlinska-Lenart U."/>
            <person name="Aleksandrzak-Piekarczyk T."/>
            <person name="Szatraj K."/>
            <person name="Zielenkiewicz U."/>
            <person name="Pilsyk S."/>
            <person name="Malc E."/>
            <person name="Mieczkowski P."/>
            <person name="Kruszewska J.S."/>
            <person name="Biernat P."/>
            <person name="Pawlowska J."/>
        </authorList>
    </citation>
    <scope>NUCLEOTIDE SEQUENCE</scope>
    <source>
        <strain evidence="6">WA0000017839</strain>
    </source>
</reference>
<dbReference type="Pfam" id="PF03226">
    <property type="entry name" value="Yippee-Mis18"/>
    <property type="match status" value="1"/>
</dbReference>
<dbReference type="InterPro" id="IPR034751">
    <property type="entry name" value="Yippee"/>
</dbReference>
<evidence type="ECO:0000256" key="3">
    <source>
        <dbReference type="ARBA" id="ARBA00022833"/>
    </source>
</evidence>
<dbReference type="InterPro" id="IPR039058">
    <property type="entry name" value="Yippee_fam"/>
</dbReference>
<dbReference type="GO" id="GO:0046872">
    <property type="term" value="F:metal ion binding"/>
    <property type="evidence" value="ECO:0007669"/>
    <property type="project" value="UniProtKB-KW"/>
</dbReference>
<comment type="similarity">
    <text evidence="1 4">Belongs to the yippee family.</text>
</comment>
<evidence type="ECO:0000259" key="5">
    <source>
        <dbReference type="PROSITE" id="PS51792"/>
    </source>
</evidence>
<proteinExistence type="inferred from homology"/>
<dbReference type="EMBL" id="JAEPRD010000005">
    <property type="protein sequence ID" value="KAG2212736.1"/>
    <property type="molecule type" value="Genomic_DNA"/>
</dbReference>
<dbReference type="PANTHER" id="PTHR13848">
    <property type="entry name" value="PROTEIN YIPPEE-LIKE CG15309-RELATED"/>
    <property type="match status" value="1"/>
</dbReference>
<dbReference type="PROSITE" id="PS51792">
    <property type="entry name" value="YIPPEE"/>
    <property type="match status" value="1"/>
</dbReference>
<sequence length="114" mass="13019">MVKRHPNYLDQCNVFFSCTTCHSQLISQHDIVSRAFQGRHGPAYLVEKVVNMSLGGNEERMLMTGIHTVADISCHVCKSKIGWKYITAPEKSQRYKEGKCIIEKSKVIKECMIE</sequence>
<organism evidence="6 7">
    <name type="scientific">Mucor saturninus</name>
    <dbReference type="NCBI Taxonomy" id="64648"/>
    <lineage>
        <taxon>Eukaryota</taxon>
        <taxon>Fungi</taxon>
        <taxon>Fungi incertae sedis</taxon>
        <taxon>Mucoromycota</taxon>
        <taxon>Mucoromycotina</taxon>
        <taxon>Mucoromycetes</taxon>
        <taxon>Mucorales</taxon>
        <taxon>Mucorineae</taxon>
        <taxon>Mucoraceae</taxon>
        <taxon>Mucor</taxon>
    </lineage>
</organism>